<name>A0A6G9H815_9ACTN</name>
<feature type="chain" id="PRO_5039431230" description="Lipoprotein" evidence="1">
    <location>
        <begin position="18"/>
        <end position="141"/>
    </location>
</feature>
<keyword evidence="1" id="KW-0732">Signal</keyword>
<dbReference type="Proteomes" id="UP000501179">
    <property type="component" value="Chromosome"/>
</dbReference>
<evidence type="ECO:0000313" key="3">
    <source>
        <dbReference type="Proteomes" id="UP000501179"/>
    </source>
</evidence>
<gene>
    <name evidence="2" type="ORF">HA039_01975</name>
</gene>
<evidence type="ECO:0000256" key="1">
    <source>
        <dbReference type="SAM" id="SignalP"/>
    </source>
</evidence>
<reference evidence="2 3" key="1">
    <citation type="submission" date="2020-03" db="EMBL/GenBank/DDBJ databases">
        <title>A novel species.</title>
        <authorList>
            <person name="Gao J."/>
        </authorList>
    </citation>
    <scope>NUCLEOTIDE SEQUENCE [LARGE SCALE GENOMIC DNA]</scope>
    <source>
        <strain evidence="2 3">QMT-12</strain>
    </source>
</reference>
<evidence type="ECO:0008006" key="4">
    <source>
        <dbReference type="Google" id="ProtNLM"/>
    </source>
</evidence>
<evidence type="ECO:0000313" key="2">
    <source>
        <dbReference type="EMBL" id="QIQ06630.1"/>
    </source>
</evidence>
<keyword evidence="3" id="KW-1185">Reference proteome</keyword>
<organism evidence="2 3">
    <name type="scientific">Streptomyces liangshanensis</name>
    <dbReference type="NCBI Taxonomy" id="2717324"/>
    <lineage>
        <taxon>Bacteria</taxon>
        <taxon>Bacillati</taxon>
        <taxon>Actinomycetota</taxon>
        <taxon>Actinomycetes</taxon>
        <taxon>Kitasatosporales</taxon>
        <taxon>Streptomycetaceae</taxon>
        <taxon>Streptomyces</taxon>
    </lineage>
</organism>
<sequence length="141" mass="14667">MLVAVLALASLTTACSADGKAARPSASRAGGIPAAAPADIERIAALTDCEADIRTDADELREGVCVTPKGSWTVTTFPAEKFKRTWLDAAAMYGGTYLVGPRWAIGGTPELLAELRKKVGGDLRKLRDMNAPPVTAPGSTP</sequence>
<accession>A0A6G9H815</accession>
<dbReference type="KEGG" id="slia:HA039_01975"/>
<proteinExistence type="predicted"/>
<dbReference type="AlphaFoldDB" id="A0A6G9H815"/>
<protein>
    <recommendedName>
        <fullName evidence="4">Lipoprotein</fullName>
    </recommendedName>
</protein>
<dbReference type="EMBL" id="CP050177">
    <property type="protein sequence ID" value="QIQ06630.1"/>
    <property type="molecule type" value="Genomic_DNA"/>
</dbReference>
<feature type="signal peptide" evidence="1">
    <location>
        <begin position="1"/>
        <end position="17"/>
    </location>
</feature>